<keyword evidence="3" id="KW-1185">Reference proteome</keyword>
<evidence type="ECO:0000313" key="3">
    <source>
        <dbReference type="Proteomes" id="UP000284706"/>
    </source>
</evidence>
<evidence type="ECO:0000313" key="2">
    <source>
        <dbReference type="EMBL" id="PPQ78709.1"/>
    </source>
</evidence>
<comment type="caution">
    <text evidence="2">The sequence shown here is derived from an EMBL/GenBank/DDBJ whole genome shotgun (WGS) entry which is preliminary data.</text>
</comment>
<sequence length="683" mass="77381">MRLINANTLEMETFPKEVPVYAILSHTWGDEEITFQEMIARNAQPVIELKEGFAKIRKTCEQAVLDGFSFVWIDTCCIDKTSSSELSEAINSMFKWYREAEVCYAYLVDVSASQNAFDFESQFRRCRWFTRGWTLQELLAPLSVVFYDKDWVEIGTKASLRGVITEVTNISKQVLLANHGGEVSIAERMLWAVNRETTRIEDIAYCLLGLFGINMPILYGEGENAFARLQKEIIATSDDHTIFAWLGPGQTAGLLAKSPADFANSLYLSRTVAENKRFPFNITNVGLSIELPLQPAGGDNPNEFRALLDCTWHNINTRACGIYLNKDDDGQYVRTRTNEIFLDDLDNRKNYKRELIYIKEPVPSRFDVSQWMRPRTNYQFLVKTIPNAQSDGFAATQFCKAQNWSQITSSGTTQHRLTLAGSGISGGILFESQSGQYERFVVMLGVHNYNIWCDIVTDIPQSATLETVASSYYEHDGTMLWENRDRLCKKLILYDKYVFVAARKGIQKFEYQFSVNITVSTAAPPNASAGGFGGLDLVIPRAYAAYRFHVVFDRRAWEVVALPSFESIAWQRQTDQSLTLGLKSSGVSGIVVLRDRVSNARLAVLLGVHNYRAWSDLVPNVDSQTGAAEEIRKSYYSGNRNQRLWDWDTDVQAPLTKDLSVRVVTTQPKENTFRSEITRNTSV</sequence>
<dbReference type="InterPro" id="IPR015926">
    <property type="entry name" value="Cytolysin/lectin"/>
</dbReference>
<dbReference type="InterPro" id="IPR009960">
    <property type="entry name" value="Fruit_body_lectin_fun"/>
</dbReference>
<dbReference type="Proteomes" id="UP000284706">
    <property type="component" value="Unassembled WGS sequence"/>
</dbReference>
<dbReference type="Pfam" id="PF07367">
    <property type="entry name" value="FB_lectin"/>
    <property type="match status" value="2"/>
</dbReference>
<protein>
    <recommendedName>
        <fullName evidence="1">Heterokaryon incompatibility domain-containing protein</fullName>
    </recommendedName>
</protein>
<dbReference type="InParanoid" id="A0A409WJP7"/>
<dbReference type="PANTHER" id="PTHR10622">
    <property type="entry name" value="HET DOMAIN-CONTAINING PROTEIN"/>
    <property type="match status" value="1"/>
</dbReference>
<gene>
    <name evidence="2" type="ORF">CVT26_005557</name>
</gene>
<dbReference type="PANTHER" id="PTHR10622:SF10">
    <property type="entry name" value="HET DOMAIN-CONTAINING PROTEIN"/>
    <property type="match status" value="1"/>
</dbReference>
<dbReference type="Gene3D" id="2.60.270.20">
    <property type="entry name" value="Cytolysin/lectin"/>
    <property type="match status" value="2"/>
</dbReference>
<dbReference type="InterPro" id="IPR010730">
    <property type="entry name" value="HET"/>
</dbReference>
<dbReference type="EMBL" id="NHYE01005039">
    <property type="protein sequence ID" value="PPQ78709.1"/>
    <property type="molecule type" value="Genomic_DNA"/>
</dbReference>
<dbReference type="SUPFAM" id="SSF63724">
    <property type="entry name" value="Cytolysin/lectin"/>
    <property type="match status" value="2"/>
</dbReference>
<reference evidence="2 3" key="1">
    <citation type="journal article" date="2018" name="Evol. Lett.">
        <title>Horizontal gene cluster transfer increased hallucinogenic mushroom diversity.</title>
        <authorList>
            <person name="Reynolds H.T."/>
            <person name="Vijayakumar V."/>
            <person name="Gluck-Thaler E."/>
            <person name="Korotkin H.B."/>
            <person name="Matheny P.B."/>
            <person name="Slot J.C."/>
        </authorList>
    </citation>
    <scope>NUCLEOTIDE SEQUENCE [LARGE SCALE GENOMIC DNA]</scope>
    <source>
        <strain evidence="2 3">SRW20</strain>
    </source>
</reference>
<feature type="domain" description="Heterokaryon incompatibility" evidence="1">
    <location>
        <begin position="21"/>
        <end position="116"/>
    </location>
</feature>
<dbReference type="STRING" id="231916.A0A409WJP7"/>
<proteinExistence type="predicted"/>
<dbReference type="OrthoDB" id="5122891at2759"/>
<dbReference type="AlphaFoldDB" id="A0A409WJP7"/>
<evidence type="ECO:0000259" key="1">
    <source>
        <dbReference type="Pfam" id="PF06985"/>
    </source>
</evidence>
<dbReference type="Pfam" id="PF06985">
    <property type="entry name" value="HET"/>
    <property type="match status" value="1"/>
</dbReference>
<accession>A0A409WJP7</accession>
<organism evidence="2 3">
    <name type="scientific">Gymnopilus dilepis</name>
    <dbReference type="NCBI Taxonomy" id="231916"/>
    <lineage>
        <taxon>Eukaryota</taxon>
        <taxon>Fungi</taxon>
        <taxon>Dikarya</taxon>
        <taxon>Basidiomycota</taxon>
        <taxon>Agaricomycotina</taxon>
        <taxon>Agaricomycetes</taxon>
        <taxon>Agaricomycetidae</taxon>
        <taxon>Agaricales</taxon>
        <taxon>Agaricineae</taxon>
        <taxon>Hymenogastraceae</taxon>
        <taxon>Gymnopilus</taxon>
    </lineage>
</organism>
<name>A0A409WJP7_9AGAR</name>